<sequence>MESKNASGMGARPNLARSVTKQVASESLLFAAHWFGARRFDKPKERNKDLAARSGTVSMPNSPPTAVPPTLTRGFTSRMVPESLREEVMSNFLKKHKPPARSGTFSQTLMRGFTRSASQPPSMDQGGSSTNLGAMSQGGSSFSVGETREKAAGARVGGGDASTTRVQDVIVEEDEEDDWEMRRSSSKVLPSNISRPSQREDESRFEGMLHAEVSGNIAVEKLLWQYKPIFTISQLVLAFGAWALLPLFNPESANNQRSGGAGLESLWPGDTAFLLQRDCTDLRYQCWRWLTYQFTHASFTHILGNSVMLFIVAIPLEGFHGHLRMALLLNVGVAVGAAFDSFLQNSYQLVGMSAGVYALMGMHYADVIMNWGQMEYRYGKSALLLVLILIDSVAAMVSEFSGDGTNVSHAAHFGGWLSGMLMGVLVGRNLKVHDFEHYFQAVAFVFLLVIIIFSAVWLSGWPPRTIFQAEEDAWCWVRQVYNTSLFPSNSWQCVFCSTDACTKSWATQRYIEQVSVDACLANQ</sequence>
<keyword evidence="5 7" id="KW-0472">Membrane</keyword>
<dbReference type="Pfam" id="PF01694">
    <property type="entry name" value="Rhomboid"/>
    <property type="match status" value="1"/>
</dbReference>
<dbReference type="EMBL" id="LSRX01000141">
    <property type="protein sequence ID" value="OLQ07357.1"/>
    <property type="molecule type" value="Genomic_DNA"/>
</dbReference>
<feature type="transmembrane region" description="Helical" evidence="7">
    <location>
        <begin position="229"/>
        <end position="248"/>
    </location>
</feature>
<protein>
    <submittedName>
        <fullName evidence="9">Rhomboid-related protein 1</fullName>
    </submittedName>
</protein>
<dbReference type="InterPro" id="IPR035952">
    <property type="entry name" value="Rhomboid-like_sf"/>
</dbReference>
<feature type="region of interest" description="Disordered" evidence="6">
    <location>
        <begin position="115"/>
        <end position="143"/>
    </location>
</feature>
<dbReference type="GO" id="GO:0004252">
    <property type="term" value="F:serine-type endopeptidase activity"/>
    <property type="evidence" value="ECO:0007669"/>
    <property type="project" value="InterPro"/>
</dbReference>
<feature type="region of interest" description="Disordered" evidence="6">
    <location>
        <begin position="181"/>
        <end position="200"/>
    </location>
</feature>
<evidence type="ECO:0000313" key="10">
    <source>
        <dbReference type="Proteomes" id="UP000186817"/>
    </source>
</evidence>
<feature type="transmembrane region" description="Helical" evidence="7">
    <location>
        <begin position="349"/>
        <end position="369"/>
    </location>
</feature>
<reference evidence="9 10" key="1">
    <citation type="submission" date="2016-02" db="EMBL/GenBank/DDBJ databases">
        <title>Genome analysis of coral dinoflagellate symbionts highlights evolutionary adaptations to a symbiotic lifestyle.</title>
        <authorList>
            <person name="Aranda M."/>
            <person name="Li Y."/>
            <person name="Liew Y.J."/>
            <person name="Baumgarten S."/>
            <person name="Simakov O."/>
            <person name="Wilson M."/>
            <person name="Piel J."/>
            <person name="Ashoor H."/>
            <person name="Bougouffa S."/>
            <person name="Bajic V.B."/>
            <person name="Ryu T."/>
            <person name="Ravasi T."/>
            <person name="Bayer T."/>
            <person name="Micklem G."/>
            <person name="Kim H."/>
            <person name="Bhak J."/>
            <person name="Lajeunesse T.C."/>
            <person name="Voolstra C.R."/>
        </authorList>
    </citation>
    <scope>NUCLEOTIDE SEQUENCE [LARGE SCALE GENOMIC DNA]</scope>
    <source>
        <strain evidence="9 10">CCMP2467</strain>
    </source>
</reference>
<evidence type="ECO:0000256" key="4">
    <source>
        <dbReference type="ARBA" id="ARBA00022989"/>
    </source>
</evidence>
<proteinExistence type="inferred from homology"/>
<feature type="domain" description="Peptidase S54 rhomboid" evidence="8">
    <location>
        <begin position="285"/>
        <end position="428"/>
    </location>
</feature>
<comment type="similarity">
    <text evidence="2">Belongs to the peptidase S54 family.</text>
</comment>
<comment type="caution">
    <text evidence="9">The sequence shown here is derived from an EMBL/GenBank/DDBJ whole genome shotgun (WGS) entry which is preliminary data.</text>
</comment>
<feature type="transmembrane region" description="Helical" evidence="7">
    <location>
        <begin position="407"/>
        <end position="426"/>
    </location>
</feature>
<feature type="transmembrane region" description="Helical" evidence="7">
    <location>
        <begin position="381"/>
        <end position="401"/>
    </location>
</feature>
<dbReference type="PANTHER" id="PTHR45840:SF2">
    <property type="entry name" value="PROTEIN RHOMBOID-RELATED"/>
    <property type="match status" value="1"/>
</dbReference>
<accession>A0A1Q9EIY4</accession>
<evidence type="ECO:0000313" key="9">
    <source>
        <dbReference type="EMBL" id="OLQ07357.1"/>
    </source>
</evidence>
<dbReference type="Gene3D" id="1.20.1540.10">
    <property type="entry name" value="Rhomboid-like"/>
    <property type="match status" value="1"/>
</dbReference>
<evidence type="ECO:0000259" key="8">
    <source>
        <dbReference type="Pfam" id="PF01694"/>
    </source>
</evidence>
<feature type="region of interest" description="Disordered" evidence="6">
    <location>
        <begin position="45"/>
        <end position="73"/>
    </location>
</feature>
<name>A0A1Q9EIY4_SYMMI</name>
<dbReference type="AlphaFoldDB" id="A0A1Q9EIY4"/>
<dbReference type="InterPro" id="IPR022764">
    <property type="entry name" value="Peptidase_S54_rhomboid_dom"/>
</dbReference>
<evidence type="ECO:0000256" key="2">
    <source>
        <dbReference type="ARBA" id="ARBA00009045"/>
    </source>
</evidence>
<dbReference type="GO" id="GO:0016020">
    <property type="term" value="C:membrane"/>
    <property type="evidence" value="ECO:0007669"/>
    <property type="project" value="UniProtKB-SubCell"/>
</dbReference>
<evidence type="ECO:0000256" key="1">
    <source>
        <dbReference type="ARBA" id="ARBA00004141"/>
    </source>
</evidence>
<keyword evidence="3 7" id="KW-0812">Transmembrane</keyword>
<evidence type="ECO:0000256" key="5">
    <source>
        <dbReference type="ARBA" id="ARBA00023136"/>
    </source>
</evidence>
<keyword evidence="4 7" id="KW-1133">Transmembrane helix</keyword>
<dbReference type="PANTHER" id="PTHR45840">
    <property type="entry name" value="RHOMBOID-RELATED PROTEIN"/>
    <property type="match status" value="1"/>
</dbReference>
<feature type="compositionally biased region" description="Polar residues" evidence="6">
    <location>
        <begin position="186"/>
        <end position="196"/>
    </location>
</feature>
<organism evidence="9 10">
    <name type="scientific">Symbiodinium microadriaticum</name>
    <name type="common">Dinoflagellate</name>
    <name type="synonym">Zooxanthella microadriatica</name>
    <dbReference type="NCBI Taxonomy" id="2951"/>
    <lineage>
        <taxon>Eukaryota</taxon>
        <taxon>Sar</taxon>
        <taxon>Alveolata</taxon>
        <taxon>Dinophyceae</taxon>
        <taxon>Suessiales</taxon>
        <taxon>Symbiodiniaceae</taxon>
        <taxon>Symbiodinium</taxon>
    </lineage>
</organism>
<dbReference type="SUPFAM" id="SSF144091">
    <property type="entry name" value="Rhomboid-like"/>
    <property type="match status" value="1"/>
</dbReference>
<dbReference type="InterPro" id="IPR051739">
    <property type="entry name" value="Rhomboid_IM_Serine_Proteases"/>
</dbReference>
<evidence type="ECO:0000256" key="6">
    <source>
        <dbReference type="SAM" id="MobiDB-lite"/>
    </source>
</evidence>
<feature type="transmembrane region" description="Helical" evidence="7">
    <location>
        <begin position="438"/>
        <end position="458"/>
    </location>
</feature>
<gene>
    <name evidence="9" type="primary">rom-1</name>
    <name evidence="9" type="ORF">AK812_SmicGene9263</name>
</gene>
<keyword evidence="10" id="KW-1185">Reference proteome</keyword>
<evidence type="ECO:0000256" key="7">
    <source>
        <dbReference type="SAM" id="Phobius"/>
    </source>
</evidence>
<evidence type="ECO:0000256" key="3">
    <source>
        <dbReference type="ARBA" id="ARBA00022692"/>
    </source>
</evidence>
<dbReference type="OrthoDB" id="418595at2759"/>
<feature type="transmembrane region" description="Helical" evidence="7">
    <location>
        <begin position="297"/>
        <end position="316"/>
    </location>
</feature>
<dbReference type="Proteomes" id="UP000186817">
    <property type="component" value="Unassembled WGS sequence"/>
</dbReference>
<comment type="subcellular location">
    <subcellularLocation>
        <location evidence="1">Membrane</location>
        <topology evidence="1">Multi-pass membrane protein</topology>
    </subcellularLocation>
</comment>